<evidence type="ECO:0000256" key="5">
    <source>
        <dbReference type="ARBA" id="ARBA00010231"/>
    </source>
</evidence>
<dbReference type="InterPro" id="IPR036900">
    <property type="entry name" value="A-D-PHexomutase_C_sf"/>
</dbReference>
<dbReference type="Gene3D" id="3.30.310.50">
    <property type="entry name" value="Alpha-D-phosphohexomutase, C-terminal domain"/>
    <property type="match status" value="1"/>
</dbReference>
<dbReference type="PROSITE" id="PS00710">
    <property type="entry name" value="PGM_PMM"/>
    <property type="match status" value="1"/>
</dbReference>
<keyword evidence="10 15" id="KW-0460">Magnesium</keyword>
<reference evidence="21" key="1">
    <citation type="submission" date="2023-09" db="EMBL/GenBank/DDBJ databases">
        <title>Paenibacillus sp. chi10 Genome sequencing and assembly.</title>
        <authorList>
            <person name="Kim I."/>
        </authorList>
    </citation>
    <scope>NUCLEOTIDE SEQUENCE [LARGE SCALE GENOMIC DNA]</scope>
    <source>
        <strain evidence="21">chi10</strain>
    </source>
</reference>
<dbReference type="CDD" id="cd05799">
    <property type="entry name" value="PGM2"/>
    <property type="match status" value="1"/>
</dbReference>
<dbReference type="Pfam" id="PF02880">
    <property type="entry name" value="PGM_PMM_III"/>
    <property type="match status" value="1"/>
</dbReference>
<keyword evidence="9 15" id="KW-0479">Metal-binding</keyword>
<comment type="pathway">
    <text evidence="3">Glycolipid metabolism; diglucosyl-diacylglycerol biosynthesis.</text>
</comment>
<comment type="similarity">
    <text evidence="5 15">Belongs to the phosphohexose mutase family.</text>
</comment>
<dbReference type="InterPro" id="IPR005843">
    <property type="entry name" value="A-D-PHexomutase_C"/>
</dbReference>
<keyword evidence="7" id="KW-0313">Glucose metabolism</keyword>
<evidence type="ECO:0000256" key="12">
    <source>
        <dbReference type="ARBA" id="ARBA00039995"/>
    </source>
</evidence>
<gene>
    <name evidence="20" type="ORF">RQP50_18135</name>
</gene>
<dbReference type="GO" id="GO:0006006">
    <property type="term" value="P:glucose metabolic process"/>
    <property type="evidence" value="ECO:0007669"/>
    <property type="project" value="UniProtKB-KW"/>
</dbReference>
<protein>
    <recommendedName>
        <fullName evidence="12">Phosphoglucomutase</fullName>
        <ecNumber evidence="6">5.4.2.2</ecNumber>
    </recommendedName>
    <alternativeName>
        <fullName evidence="14">Alpha-phosphoglucomutase</fullName>
    </alternativeName>
    <alternativeName>
        <fullName evidence="13">Glucose phosphomutase</fullName>
    </alternativeName>
</protein>
<dbReference type="SUPFAM" id="SSF53738">
    <property type="entry name" value="Phosphoglucomutase, first 3 domains"/>
    <property type="match status" value="3"/>
</dbReference>
<comment type="cofactor">
    <cofactor evidence="2">
        <name>Mg(2+)</name>
        <dbReference type="ChEBI" id="CHEBI:18420"/>
    </cofactor>
</comment>
<evidence type="ECO:0000256" key="2">
    <source>
        <dbReference type="ARBA" id="ARBA00001946"/>
    </source>
</evidence>
<accession>A0AAJ2N315</accession>
<evidence type="ECO:0000313" key="20">
    <source>
        <dbReference type="EMBL" id="MDT8978148.1"/>
    </source>
</evidence>
<evidence type="ECO:0000256" key="7">
    <source>
        <dbReference type="ARBA" id="ARBA00022526"/>
    </source>
</evidence>
<dbReference type="InterPro" id="IPR005845">
    <property type="entry name" value="A-D-PHexomutase_a/b/a-II"/>
</dbReference>
<dbReference type="InterPro" id="IPR016055">
    <property type="entry name" value="A-D-PHexomutase_a/b/a-I/II/III"/>
</dbReference>
<feature type="domain" description="Alpha-D-phosphohexomutase alpha/beta/alpha" evidence="19">
    <location>
        <begin position="328"/>
        <end position="452"/>
    </location>
</feature>
<dbReference type="GO" id="GO:0004614">
    <property type="term" value="F:phosphoglucomutase activity"/>
    <property type="evidence" value="ECO:0007669"/>
    <property type="project" value="UniProtKB-EC"/>
</dbReference>
<dbReference type="InterPro" id="IPR005844">
    <property type="entry name" value="A-D-PHexomutase_a/b/a-I"/>
</dbReference>
<name>A0AAJ2N315_9BACL</name>
<proteinExistence type="inferred from homology"/>
<dbReference type="AlphaFoldDB" id="A0AAJ2N315"/>
<evidence type="ECO:0000259" key="19">
    <source>
        <dbReference type="Pfam" id="PF02880"/>
    </source>
</evidence>
<evidence type="ECO:0000259" key="17">
    <source>
        <dbReference type="Pfam" id="PF02878"/>
    </source>
</evidence>
<feature type="domain" description="Alpha-D-phosphohexomutase alpha/beta/alpha" evidence="18">
    <location>
        <begin position="211"/>
        <end position="317"/>
    </location>
</feature>
<evidence type="ECO:0000256" key="9">
    <source>
        <dbReference type="ARBA" id="ARBA00022723"/>
    </source>
</evidence>
<comment type="caution">
    <text evidence="20">The sequence shown here is derived from an EMBL/GenBank/DDBJ whole genome shotgun (WGS) entry which is preliminary data.</text>
</comment>
<feature type="domain" description="Alpha-D-phosphohexomutase C-terminal" evidence="16">
    <location>
        <begin position="510"/>
        <end position="544"/>
    </location>
</feature>
<evidence type="ECO:0000256" key="6">
    <source>
        <dbReference type="ARBA" id="ARBA00012728"/>
    </source>
</evidence>
<keyword evidence="8" id="KW-0597">Phosphoprotein</keyword>
<evidence type="ECO:0000259" key="18">
    <source>
        <dbReference type="Pfam" id="PF02879"/>
    </source>
</evidence>
<dbReference type="PANTHER" id="PTHR45745">
    <property type="entry name" value="PHOSPHOMANNOMUTASE 45A"/>
    <property type="match status" value="1"/>
</dbReference>
<dbReference type="GO" id="GO:0008973">
    <property type="term" value="F:phosphopentomutase activity"/>
    <property type="evidence" value="ECO:0007669"/>
    <property type="project" value="TreeGrafter"/>
</dbReference>
<dbReference type="Pfam" id="PF00408">
    <property type="entry name" value="PGM_PMM_IV"/>
    <property type="match status" value="1"/>
</dbReference>
<dbReference type="PANTHER" id="PTHR45745:SF1">
    <property type="entry name" value="PHOSPHOGLUCOMUTASE 2B-RELATED"/>
    <property type="match status" value="1"/>
</dbReference>
<feature type="domain" description="Alpha-D-phosphohexomutase alpha/beta/alpha" evidence="17">
    <location>
        <begin position="47"/>
        <end position="180"/>
    </location>
</feature>
<keyword evidence="21" id="KW-1185">Reference proteome</keyword>
<keyword evidence="7" id="KW-0119">Carbohydrate metabolism</keyword>
<evidence type="ECO:0000256" key="10">
    <source>
        <dbReference type="ARBA" id="ARBA00022842"/>
    </source>
</evidence>
<keyword evidence="11 20" id="KW-0413">Isomerase</keyword>
<dbReference type="GO" id="GO:0006166">
    <property type="term" value="P:purine ribonucleoside salvage"/>
    <property type="evidence" value="ECO:0007669"/>
    <property type="project" value="TreeGrafter"/>
</dbReference>
<evidence type="ECO:0000256" key="11">
    <source>
        <dbReference type="ARBA" id="ARBA00023235"/>
    </source>
</evidence>
<evidence type="ECO:0000313" key="21">
    <source>
        <dbReference type="Proteomes" id="UP001250538"/>
    </source>
</evidence>
<sequence>MDTALHAQQAYDAWLNDAHIDEATKAELQQIADNEREITDRFYKDLEFGTGGLRGVIGAGSNRMNVYTVGKATQGLAQYLKSEEAAPSVAIAYDSRHFSPEFALEAALVLAGNGVKAYVFESLRPTPELSFSVRNLKASAGIVVTASHNPPEYNGYKVYGNDGGQITPHTASRVIAEIRGIASFASIQKLTREEAEAQGLLVWLGQEMDEAYINAVASVSQNEDIIRASSDSFRVLFTPLHGTGNKPVRAVLDRIGFQQVRVVAEQELPDGSFPTVKSPNPEEREAFSIAIEQAKSWDADIIMGTDPDADRMGAVVKNTDGEYVVLTGNQSGAIMVHYLLDAMKTKGTLPANGAVIKTIVTSELGAAIAQSFGMTVFNTLTGFKYIGEKMTEFDRTGEHTFIFGYEESYGYLAGNYARDKDAVIAAMLISEAGAYYKAQGKTLYEVLQDLYAQHGHYLEGLQTRTLKGVEGVAIIQGIMNNWREDAPSTAGGVAITLTEDFAQGLYDLPKENVLKFHLEDGSWFCLRPSGTEPKIKMYFAVKGSTGEDAAARLQRVSEDVMSRIDAFIQAQS</sequence>
<comment type="catalytic activity">
    <reaction evidence="1">
        <text>alpha-D-glucose 1-phosphate = alpha-D-glucose 6-phosphate</text>
        <dbReference type="Rhea" id="RHEA:23536"/>
        <dbReference type="ChEBI" id="CHEBI:58225"/>
        <dbReference type="ChEBI" id="CHEBI:58601"/>
        <dbReference type="EC" id="5.4.2.2"/>
    </reaction>
</comment>
<comment type="pathway">
    <text evidence="4">Lipid metabolism.</text>
</comment>
<evidence type="ECO:0000256" key="4">
    <source>
        <dbReference type="ARBA" id="ARBA00005189"/>
    </source>
</evidence>
<dbReference type="PRINTS" id="PR00509">
    <property type="entry name" value="PGMPMM"/>
</dbReference>
<dbReference type="EMBL" id="JAVYAA010000004">
    <property type="protein sequence ID" value="MDT8978148.1"/>
    <property type="molecule type" value="Genomic_DNA"/>
</dbReference>
<dbReference type="InterPro" id="IPR005846">
    <property type="entry name" value="A-D-PHexomutase_a/b/a-III"/>
</dbReference>
<dbReference type="Pfam" id="PF02878">
    <property type="entry name" value="PGM_PMM_I"/>
    <property type="match status" value="1"/>
</dbReference>
<dbReference type="InterPro" id="IPR016066">
    <property type="entry name" value="A-D-PHexomutase_CS"/>
</dbReference>
<evidence type="ECO:0000256" key="3">
    <source>
        <dbReference type="ARBA" id="ARBA00005164"/>
    </source>
</evidence>
<evidence type="ECO:0000256" key="14">
    <source>
        <dbReference type="ARBA" id="ARBA00041467"/>
    </source>
</evidence>
<dbReference type="GO" id="GO:0000287">
    <property type="term" value="F:magnesium ion binding"/>
    <property type="evidence" value="ECO:0007669"/>
    <property type="project" value="InterPro"/>
</dbReference>
<dbReference type="SUPFAM" id="SSF55957">
    <property type="entry name" value="Phosphoglucomutase, C-terminal domain"/>
    <property type="match status" value="1"/>
</dbReference>
<dbReference type="RefSeq" id="WP_315746283.1">
    <property type="nucleotide sequence ID" value="NZ_JAVYAA010000004.1"/>
</dbReference>
<dbReference type="Proteomes" id="UP001250538">
    <property type="component" value="Unassembled WGS sequence"/>
</dbReference>
<organism evidence="20 21">
    <name type="scientific">Paenibacillus suaedae</name>
    <dbReference type="NCBI Taxonomy" id="3077233"/>
    <lineage>
        <taxon>Bacteria</taxon>
        <taxon>Bacillati</taxon>
        <taxon>Bacillota</taxon>
        <taxon>Bacilli</taxon>
        <taxon>Bacillales</taxon>
        <taxon>Paenibacillaceae</taxon>
        <taxon>Paenibacillus</taxon>
    </lineage>
</organism>
<dbReference type="Pfam" id="PF02879">
    <property type="entry name" value="PGM_PMM_II"/>
    <property type="match status" value="1"/>
</dbReference>
<dbReference type="InterPro" id="IPR005841">
    <property type="entry name" value="Alpha-D-phosphohexomutase_SF"/>
</dbReference>
<evidence type="ECO:0000259" key="16">
    <source>
        <dbReference type="Pfam" id="PF00408"/>
    </source>
</evidence>
<evidence type="ECO:0000256" key="8">
    <source>
        <dbReference type="ARBA" id="ARBA00022553"/>
    </source>
</evidence>
<dbReference type="EC" id="5.4.2.2" evidence="6"/>
<evidence type="ECO:0000256" key="15">
    <source>
        <dbReference type="RuleBase" id="RU004326"/>
    </source>
</evidence>
<evidence type="ECO:0000256" key="1">
    <source>
        <dbReference type="ARBA" id="ARBA00000443"/>
    </source>
</evidence>
<evidence type="ECO:0000256" key="13">
    <source>
        <dbReference type="ARBA" id="ARBA00041398"/>
    </source>
</evidence>
<dbReference type="Gene3D" id="3.40.120.10">
    <property type="entry name" value="Alpha-D-Glucose-1,6-Bisphosphate, subunit A, domain 3"/>
    <property type="match status" value="3"/>
</dbReference>